<organism evidence="2">
    <name type="scientific">Ctenocephalides felis</name>
    <name type="common">Cat flea</name>
    <dbReference type="NCBI Taxonomy" id="7515"/>
    <lineage>
        <taxon>Eukaryota</taxon>
        <taxon>Metazoa</taxon>
        <taxon>Ecdysozoa</taxon>
        <taxon>Arthropoda</taxon>
        <taxon>Hexapoda</taxon>
        <taxon>Insecta</taxon>
        <taxon>Pterygota</taxon>
        <taxon>Neoptera</taxon>
        <taxon>Endopterygota</taxon>
        <taxon>Siphonaptera</taxon>
        <taxon>Pulicidae</taxon>
        <taxon>Archaeopsyllinae</taxon>
        <taxon>Ctenocephalides</taxon>
    </lineage>
</organism>
<evidence type="ECO:0000313" key="2">
    <source>
        <dbReference type="EMBL" id="AKR52928.1"/>
    </source>
</evidence>
<dbReference type="AlphaFoldDB" id="A0A0K0TN26"/>
<keyword evidence="1" id="KW-0472">Membrane</keyword>
<name>A0A0K0TN26_CTEFE</name>
<dbReference type="EMBL" id="KR534880">
    <property type="protein sequence ID" value="AKR52928.1"/>
    <property type="molecule type" value="mRNA"/>
</dbReference>
<accession>A0A0K0TN26</accession>
<feature type="transmembrane region" description="Helical" evidence="1">
    <location>
        <begin position="39"/>
        <end position="59"/>
    </location>
</feature>
<sequence>MNYVTRCRSKFDRNWQVVPNVSIISSVSRKLHLIALFKMKSFVAFCIFVIFAIALVQGAPKPAPLLDVDVGLGNVYGYPVARSAYGYGYYPYAYPSVVYPAYSGLSAYVSL</sequence>
<keyword evidence="1" id="KW-1133">Transmembrane helix</keyword>
<keyword evidence="1" id="KW-0812">Transmembrane</keyword>
<evidence type="ECO:0000256" key="1">
    <source>
        <dbReference type="SAM" id="Phobius"/>
    </source>
</evidence>
<protein>
    <submittedName>
        <fullName evidence="2">Uncharacterized protein</fullName>
    </submittedName>
</protein>
<reference evidence="2" key="1">
    <citation type="journal article" date="2015" name="Parasit. Vectors">
        <title>Identification of genes associated with blood feeding in the cat flea, Ctenocephalides felis.</title>
        <authorList>
            <person name="Greene W.K."/>
            <person name="Macnish M.G."/>
            <person name="Rice K.L."/>
            <person name="Thompson R.C."/>
        </authorList>
    </citation>
    <scope>NUCLEOTIDE SEQUENCE</scope>
    <source>
        <strain evidence="2">S5</strain>
    </source>
</reference>
<proteinExistence type="evidence at transcript level"/>